<evidence type="ECO:0000256" key="10">
    <source>
        <dbReference type="ARBA" id="ARBA00022840"/>
    </source>
</evidence>
<feature type="domain" description="Histidine kinase" evidence="15">
    <location>
        <begin position="364"/>
        <end position="577"/>
    </location>
</feature>
<dbReference type="InterPro" id="IPR036097">
    <property type="entry name" value="HisK_dim/P_sf"/>
</dbReference>
<dbReference type="InterPro" id="IPR036890">
    <property type="entry name" value="HATPase_C_sf"/>
</dbReference>
<evidence type="ECO:0000256" key="8">
    <source>
        <dbReference type="ARBA" id="ARBA00022741"/>
    </source>
</evidence>
<keyword evidence="10 16" id="KW-0067">ATP-binding</keyword>
<dbReference type="InterPro" id="IPR005467">
    <property type="entry name" value="His_kinase_dom"/>
</dbReference>
<evidence type="ECO:0000256" key="9">
    <source>
        <dbReference type="ARBA" id="ARBA00022777"/>
    </source>
</evidence>
<keyword evidence="7 14" id="KW-0812">Transmembrane</keyword>
<dbReference type="InterPro" id="IPR017055">
    <property type="entry name" value="Sig_transdc_His_kinase_DctB"/>
</dbReference>
<evidence type="ECO:0000313" key="17">
    <source>
        <dbReference type="Proteomes" id="UP001385499"/>
    </source>
</evidence>
<comment type="catalytic activity">
    <reaction evidence="1">
        <text>ATP + protein L-histidine = ADP + protein N-phospho-L-histidine.</text>
        <dbReference type="EC" id="2.7.13.3"/>
    </reaction>
</comment>
<organism evidence="16 17">
    <name type="scientific">Roseibium algae</name>
    <dbReference type="NCBI Taxonomy" id="3123038"/>
    <lineage>
        <taxon>Bacteria</taxon>
        <taxon>Pseudomonadati</taxon>
        <taxon>Pseudomonadota</taxon>
        <taxon>Alphaproteobacteria</taxon>
        <taxon>Hyphomicrobiales</taxon>
        <taxon>Stappiaceae</taxon>
        <taxon>Roseibium</taxon>
    </lineage>
</organism>
<comment type="subcellular location">
    <subcellularLocation>
        <location evidence="2">Cell membrane</location>
        <topology evidence="2">Multi-pass membrane protein</topology>
    </subcellularLocation>
</comment>
<dbReference type="Gene3D" id="1.10.287.130">
    <property type="match status" value="1"/>
</dbReference>
<dbReference type="PIRSF" id="PIRSF036431">
    <property type="entry name" value="STHK_DctB"/>
    <property type="match status" value="1"/>
</dbReference>
<evidence type="ECO:0000256" key="2">
    <source>
        <dbReference type="ARBA" id="ARBA00004651"/>
    </source>
</evidence>
<evidence type="ECO:0000256" key="14">
    <source>
        <dbReference type="SAM" id="Phobius"/>
    </source>
</evidence>
<evidence type="ECO:0000256" key="6">
    <source>
        <dbReference type="ARBA" id="ARBA00022679"/>
    </source>
</evidence>
<protein>
    <recommendedName>
        <fullName evidence="3">histidine kinase</fullName>
        <ecNumber evidence="3">2.7.13.3</ecNumber>
    </recommendedName>
</protein>
<dbReference type="CDD" id="cd00082">
    <property type="entry name" value="HisKA"/>
    <property type="match status" value="1"/>
</dbReference>
<keyword evidence="8" id="KW-0547">Nucleotide-binding</keyword>
<sequence>MSTRLILLALPPLVVMLIAALLVQYMVQREQAFVDRKAAERLTLYRQTILGEYEKYRYLPYMLARDPRATVVLKIGEPAEAANRFLEEMAEKSGADLLYVMDRSGNTLATSNWRDQLSLIGRNYSFRPYFQTAIDGGEGQFFAIGATIGEPGLFLSLPTPVEGVPDGVAVVKVDMEPLEKAWAEGGETVFATDANGVIFLASVADWRYRTLDTLPSVVRSKIEMTRQYADEALVKLSDQPIDAERTVAIGGEVFRHNEADVGLLGWTLHFLVPMKETRKNSLPIWVSGIGLSLLYLVGVLVYRGRALRRASVLLRKESDSLRELNQLLVQEVDERRRVESELRTAQRRLARSSRLAAVGQMSAAVAHELNQPLAAMRMFVAGARKYLEGGHVTSVEDNLQEIDALQHRMAALTQELKRFARPAESRIEIVDMRACIKVAEKIVRPRLEEVDVQLILHLSEQPLNLETAPLKVEQVLVNLLRNAADSVADAENREIVLDAERLGSEILVKVSDSGEGVPEDLREKIFDPFFTTKLSSGGLGLGLSISDRIAEDLGGTLKVQSGENGGATFVLRLPAPESSENMTDVTEQAKRLELTTL</sequence>
<dbReference type="InterPro" id="IPR003594">
    <property type="entry name" value="HATPase_dom"/>
</dbReference>
<dbReference type="SUPFAM" id="SSF103190">
    <property type="entry name" value="Sensory domain-like"/>
    <property type="match status" value="1"/>
</dbReference>
<keyword evidence="17" id="KW-1185">Reference proteome</keyword>
<keyword evidence="4" id="KW-1003">Cell membrane</keyword>
<dbReference type="Gene3D" id="3.30.450.20">
    <property type="entry name" value="PAS domain"/>
    <property type="match status" value="2"/>
</dbReference>
<evidence type="ECO:0000256" key="12">
    <source>
        <dbReference type="ARBA" id="ARBA00023012"/>
    </source>
</evidence>
<dbReference type="EC" id="2.7.13.3" evidence="3"/>
<evidence type="ECO:0000256" key="5">
    <source>
        <dbReference type="ARBA" id="ARBA00022553"/>
    </source>
</evidence>
<dbReference type="InterPro" id="IPR029151">
    <property type="entry name" value="Sensor-like_sf"/>
</dbReference>
<dbReference type="InterPro" id="IPR003661">
    <property type="entry name" value="HisK_dim/P_dom"/>
</dbReference>
<dbReference type="SMART" id="SM00387">
    <property type="entry name" value="HATPase_c"/>
    <property type="match status" value="1"/>
</dbReference>
<feature type="coiled-coil region" evidence="13">
    <location>
        <begin position="321"/>
        <end position="355"/>
    </location>
</feature>
<dbReference type="PROSITE" id="PS50109">
    <property type="entry name" value="HIS_KIN"/>
    <property type="match status" value="1"/>
</dbReference>
<keyword evidence="9" id="KW-0418">Kinase</keyword>
<name>A0ABU8THH7_9HYPH</name>
<keyword evidence="14" id="KW-0472">Membrane</keyword>
<dbReference type="PANTHER" id="PTHR43065">
    <property type="entry name" value="SENSOR HISTIDINE KINASE"/>
    <property type="match status" value="1"/>
</dbReference>
<gene>
    <name evidence="16" type="ORF">V6575_05890</name>
</gene>
<keyword evidence="12" id="KW-0902">Two-component regulatory system</keyword>
<evidence type="ECO:0000256" key="13">
    <source>
        <dbReference type="SAM" id="Coils"/>
    </source>
</evidence>
<dbReference type="GO" id="GO:0005524">
    <property type="term" value="F:ATP binding"/>
    <property type="evidence" value="ECO:0007669"/>
    <property type="project" value="UniProtKB-KW"/>
</dbReference>
<dbReference type="SMART" id="SM00388">
    <property type="entry name" value="HisKA"/>
    <property type="match status" value="1"/>
</dbReference>
<evidence type="ECO:0000256" key="7">
    <source>
        <dbReference type="ARBA" id="ARBA00022692"/>
    </source>
</evidence>
<dbReference type="Gene3D" id="3.30.565.10">
    <property type="entry name" value="Histidine kinase-like ATPase, C-terminal domain"/>
    <property type="match status" value="1"/>
</dbReference>
<dbReference type="Pfam" id="PF02518">
    <property type="entry name" value="HATPase_c"/>
    <property type="match status" value="1"/>
</dbReference>
<dbReference type="SUPFAM" id="SSF47384">
    <property type="entry name" value="Homodimeric domain of signal transducing histidine kinase"/>
    <property type="match status" value="1"/>
</dbReference>
<dbReference type="SUPFAM" id="SSF55874">
    <property type="entry name" value="ATPase domain of HSP90 chaperone/DNA topoisomerase II/histidine kinase"/>
    <property type="match status" value="1"/>
</dbReference>
<dbReference type="Proteomes" id="UP001385499">
    <property type="component" value="Unassembled WGS sequence"/>
</dbReference>
<dbReference type="RefSeq" id="WP_340273228.1">
    <property type="nucleotide sequence ID" value="NZ_JBAKIA010000002.1"/>
</dbReference>
<proteinExistence type="predicted"/>
<dbReference type="PRINTS" id="PR00344">
    <property type="entry name" value="BCTRLSENSOR"/>
</dbReference>
<keyword evidence="6" id="KW-0808">Transferase</keyword>
<evidence type="ECO:0000256" key="1">
    <source>
        <dbReference type="ARBA" id="ARBA00000085"/>
    </source>
</evidence>
<evidence type="ECO:0000256" key="3">
    <source>
        <dbReference type="ARBA" id="ARBA00012438"/>
    </source>
</evidence>
<keyword evidence="5" id="KW-0597">Phosphoprotein</keyword>
<dbReference type="Pfam" id="PF00512">
    <property type="entry name" value="HisKA"/>
    <property type="match status" value="1"/>
</dbReference>
<dbReference type="PANTHER" id="PTHR43065:SF46">
    <property type="entry name" value="C4-DICARBOXYLATE TRANSPORT SENSOR PROTEIN DCTB"/>
    <property type="match status" value="1"/>
</dbReference>
<accession>A0ABU8THH7</accession>
<dbReference type="CDD" id="cd12914">
    <property type="entry name" value="PDC1_DGC_like"/>
    <property type="match status" value="1"/>
</dbReference>
<dbReference type="Gene3D" id="6.10.250.3020">
    <property type="match status" value="1"/>
</dbReference>
<dbReference type="EMBL" id="JBAKIA010000002">
    <property type="protein sequence ID" value="MEJ8473612.1"/>
    <property type="molecule type" value="Genomic_DNA"/>
</dbReference>
<comment type="caution">
    <text evidence="16">The sequence shown here is derived from an EMBL/GenBank/DDBJ whole genome shotgun (WGS) entry which is preliminary data.</text>
</comment>
<keyword evidence="13" id="KW-0175">Coiled coil</keyword>
<reference evidence="16 17" key="1">
    <citation type="submission" date="2024-02" db="EMBL/GenBank/DDBJ databases">
        <title>Roseibium algae sp. nov., isolated from marine alga (Grateloupia sp.), showing potential in myo-inositol conversion.</title>
        <authorList>
            <person name="Wang Y."/>
        </authorList>
    </citation>
    <scope>NUCLEOTIDE SEQUENCE [LARGE SCALE GENOMIC DNA]</scope>
    <source>
        <strain evidence="16 17">H3510</strain>
    </source>
</reference>
<evidence type="ECO:0000256" key="11">
    <source>
        <dbReference type="ARBA" id="ARBA00022989"/>
    </source>
</evidence>
<evidence type="ECO:0000256" key="4">
    <source>
        <dbReference type="ARBA" id="ARBA00022475"/>
    </source>
</evidence>
<evidence type="ECO:0000259" key="15">
    <source>
        <dbReference type="PROSITE" id="PS50109"/>
    </source>
</evidence>
<dbReference type="InterPro" id="IPR004358">
    <property type="entry name" value="Sig_transdc_His_kin-like_C"/>
</dbReference>
<feature type="transmembrane region" description="Helical" evidence="14">
    <location>
        <begin position="282"/>
        <end position="302"/>
    </location>
</feature>
<keyword evidence="11 14" id="KW-1133">Transmembrane helix</keyword>
<evidence type="ECO:0000313" key="16">
    <source>
        <dbReference type="EMBL" id="MEJ8473612.1"/>
    </source>
</evidence>